<keyword evidence="3" id="KW-1185">Reference proteome</keyword>
<feature type="compositionally biased region" description="Basic and acidic residues" evidence="1">
    <location>
        <begin position="467"/>
        <end position="478"/>
    </location>
</feature>
<accession>A0A423U9J8</accession>
<feature type="region of interest" description="Disordered" evidence="1">
    <location>
        <begin position="155"/>
        <end position="188"/>
    </location>
</feature>
<feature type="region of interest" description="Disordered" evidence="1">
    <location>
        <begin position="93"/>
        <end position="116"/>
    </location>
</feature>
<proteinExistence type="predicted"/>
<evidence type="ECO:0000313" key="3">
    <source>
        <dbReference type="Proteomes" id="UP000283509"/>
    </source>
</evidence>
<reference evidence="2 3" key="1">
    <citation type="submission" date="2018-04" db="EMBL/GenBank/DDBJ databases">
        <authorList>
            <person name="Zhang X."/>
            <person name="Yuan J."/>
            <person name="Li F."/>
            <person name="Xiang J."/>
        </authorList>
    </citation>
    <scope>NUCLEOTIDE SEQUENCE [LARGE SCALE GENOMIC DNA]</scope>
    <source>
        <tissue evidence="2">Muscle</tissue>
    </source>
</reference>
<organism evidence="2 3">
    <name type="scientific">Penaeus vannamei</name>
    <name type="common">Whiteleg shrimp</name>
    <name type="synonym">Litopenaeus vannamei</name>
    <dbReference type="NCBI Taxonomy" id="6689"/>
    <lineage>
        <taxon>Eukaryota</taxon>
        <taxon>Metazoa</taxon>
        <taxon>Ecdysozoa</taxon>
        <taxon>Arthropoda</taxon>
        <taxon>Crustacea</taxon>
        <taxon>Multicrustacea</taxon>
        <taxon>Malacostraca</taxon>
        <taxon>Eumalacostraca</taxon>
        <taxon>Eucarida</taxon>
        <taxon>Decapoda</taxon>
        <taxon>Dendrobranchiata</taxon>
        <taxon>Penaeoidea</taxon>
        <taxon>Penaeidae</taxon>
        <taxon>Penaeus</taxon>
    </lineage>
</organism>
<evidence type="ECO:0000256" key="1">
    <source>
        <dbReference type="SAM" id="MobiDB-lite"/>
    </source>
</evidence>
<reference evidence="2 3" key="2">
    <citation type="submission" date="2019-01" db="EMBL/GenBank/DDBJ databases">
        <title>The decoding of complex shrimp genome reveals the adaptation for benthos swimmer, frequently molting mechanism and breeding impact on genome.</title>
        <authorList>
            <person name="Sun Y."/>
            <person name="Gao Y."/>
            <person name="Yu Y."/>
        </authorList>
    </citation>
    <scope>NUCLEOTIDE SEQUENCE [LARGE SCALE GENOMIC DNA]</scope>
    <source>
        <tissue evidence="2">Muscle</tissue>
    </source>
</reference>
<dbReference type="AlphaFoldDB" id="A0A423U9J8"/>
<feature type="region of interest" description="Disordered" evidence="1">
    <location>
        <begin position="434"/>
        <end position="480"/>
    </location>
</feature>
<gene>
    <name evidence="2" type="ORF">C7M84_015747</name>
</gene>
<dbReference type="Proteomes" id="UP000283509">
    <property type="component" value="Unassembled WGS sequence"/>
</dbReference>
<comment type="caution">
    <text evidence="2">The sequence shown here is derived from an EMBL/GenBank/DDBJ whole genome shotgun (WGS) entry which is preliminary data.</text>
</comment>
<feature type="compositionally biased region" description="Basic and acidic residues" evidence="1">
    <location>
        <begin position="434"/>
        <end position="447"/>
    </location>
</feature>
<dbReference type="STRING" id="6689.A0A423U9J8"/>
<dbReference type="OrthoDB" id="6360384at2759"/>
<protein>
    <submittedName>
        <fullName evidence="2">Uncharacterized protein</fullName>
    </submittedName>
</protein>
<feature type="region of interest" description="Disordered" evidence="1">
    <location>
        <begin position="47"/>
        <end position="80"/>
    </location>
</feature>
<sequence length="600" mass="65961">MWAANHPSNHLWPYLTGVTNRKGWSWGAPNPSLYLPLRLLLKDSSLEEEDTMPPTTEGDATYSVPPKTEGNTNFPEPPRMQDRASFPVAPRMEGRTSVPVPQRTQGSASFPVPPRMQGNASLPLPPRIQENASFPVPPRTQGSASYLLTTRMQGRGIYPESPGNQSSANYPVPPRTQGGASYTVPPRTQGSVSYLLTTRMQDRGIYPESPGNQGYRTVSVSRYPQGHRVASVTFYPQECRVVAITLNPQGIRVVPITLYLQGHKVVLVTLYLQGHRVVPITLYPQGCKVVSVSLYLQGHRIAPATQYPQARKMVSISLYPQGHRIGSASLYLLLGYRVASVAQGHRIGSASLYLLQGYRVASVQGPRAVSVIQHHQDLKIVSATQYLQDQTKGRTFIKEEFADRGEFILEDSFLKTSIVEAVCVQNVQLEEDVKPRDDVRKQEEETKVQPGRLDQLSDENFNQTKDTGGRSDVKDLPKPRPLSQEIATCSYVMLEELVDECPLGHLLDPSIASINLRSGLDTACPDTVCLAGSAVGAQILLGMPMTPHGRVDEKACPPMQITCDRPFLPIPGQVMQSGPHPPDQAVPNSARARSKRVGRA</sequence>
<name>A0A423U9J8_PENVA</name>
<dbReference type="EMBL" id="QCYY01000297">
    <property type="protein sequence ID" value="ROT85372.1"/>
    <property type="molecule type" value="Genomic_DNA"/>
</dbReference>
<evidence type="ECO:0000313" key="2">
    <source>
        <dbReference type="EMBL" id="ROT85372.1"/>
    </source>
</evidence>
<feature type="region of interest" description="Disordered" evidence="1">
    <location>
        <begin position="570"/>
        <end position="600"/>
    </location>
</feature>